<evidence type="ECO:0000313" key="5">
    <source>
        <dbReference type="EMBL" id="CAI9103730.1"/>
    </source>
</evidence>
<dbReference type="FunFam" id="3.30.110.60:FF:000004">
    <property type="entry name" value="RNA-binding CRS1 / YhbY (CRM) domain protein"/>
    <property type="match status" value="1"/>
</dbReference>
<dbReference type="InterPro" id="IPR035920">
    <property type="entry name" value="YhbY-like_sf"/>
</dbReference>
<evidence type="ECO:0000256" key="3">
    <source>
        <dbReference type="SAM" id="MobiDB-lite"/>
    </source>
</evidence>
<dbReference type="Proteomes" id="UP001161247">
    <property type="component" value="Chromosome 4"/>
</dbReference>
<keyword evidence="6" id="KW-1185">Reference proteome</keyword>
<evidence type="ECO:0000256" key="2">
    <source>
        <dbReference type="PROSITE-ProRule" id="PRU00626"/>
    </source>
</evidence>
<gene>
    <name evidence="5" type="ORF">OLC1_LOCUS12824</name>
</gene>
<dbReference type="GO" id="GO:0003723">
    <property type="term" value="F:RNA binding"/>
    <property type="evidence" value="ECO:0007669"/>
    <property type="project" value="UniProtKB-UniRule"/>
</dbReference>
<dbReference type="GO" id="GO:0009507">
    <property type="term" value="C:chloroplast"/>
    <property type="evidence" value="ECO:0007669"/>
    <property type="project" value="TreeGrafter"/>
</dbReference>
<feature type="compositionally biased region" description="Polar residues" evidence="3">
    <location>
        <begin position="216"/>
        <end position="235"/>
    </location>
</feature>
<evidence type="ECO:0000313" key="6">
    <source>
        <dbReference type="Proteomes" id="UP001161247"/>
    </source>
</evidence>
<keyword evidence="1 2" id="KW-0694">RNA-binding</keyword>
<protein>
    <submittedName>
        <fullName evidence="5">OLC1v1002268C1</fullName>
    </submittedName>
</protein>
<name>A0AAV1D7F2_OLDCO</name>
<evidence type="ECO:0000256" key="1">
    <source>
        <dbReference type="ARBA" id="ARBA00022884"/>
    </source>
</evidence>
<feature type="compositionally biased region" description="Basic residues" evidence="3">
    <location>
        <begin position="236"/>
        <end position="247"/>
    </location>
</feature>
<dbReference type="SMART" id="SM01103">
    <property type="entry name" value="CRS1_YhbY"/>
    <property type="match status" value="1"/>
</dbReference>
<dbReference type="InterPro" id="IPR001890">
    <property type="entry name" value="RNA-binding_CRM"/>
</dbReference>
<dbReference type="PROSITE" id="PS51295">
    <property type="entry name" value="CRM"/>
    <property type="match status" value="1"/>
</dbReference>
<reference evidence="5" key="1">
    <citation type="submission" date="2023-03" db="EMBL/GenBank/DDBJ databases">
        <authorList>
            <person name="Julca I."/>
        </authorList>
    </citation>
    <scope>NUCLEOTIDE SEQUENCE</scope>
</reference>
<dbReference type="Pfam" id="PF01985">
    <property type="entry name" value="CRS1_YhbY"/>
    <property type="match status" value="1"/>
</dbReference>
<dbReference type="AlphaFoldDB" id="A0AAV1D7F2"/>
<accession>A0AAV1D7F2</accession>
<dbReference type="PANTHER" id="PTHR47714:SF1">
    <property type="entry name" value="RNA-BINDING CRS1 _ YHBY (CRM) DOMAIN PROTEIN"/>
    <property type="match status" value="1"/>
</dbReference>
<evidence type="ECO:0000259" key="4">
    <source>
        <dbReference type="PROSITE" id="PS51295"/>
    </source>
</evidence>
<dbReference type="PANTHER" id="PTHR47714">
    <property type="entry name" value="CRS1/YHBY DOMAIN CONTAINING PROTEIN, EXPRESSED"/>
    <property type="match status" value="1"/>
</dbReference>
<feature type="region of interest" description="Disordered" evidence="3">
    <location>
        <begin position="212"/>
        <end position="247"/>
    </location>
</feature>
<feature type="domain" description="CRM" evidence="4">
    <location>
        <begin position="100"/>
        <end position="199"/>
    </location>
</feature>
<proteinExistence type="predicted"/>
<dbReference type="Gene3D" id="3.30.110.60">
    <property type="entry name" value="YhbY-like"/>
    <property type="match status" value="1"/>
</dbReference>
<dbReference type="SUPFAM" id="SSF75471">
    <property type="entry name" value="YhbY-like"/>
    <property type="match status" value="1"/>
</dbReference>
<organism evidence="5 6">
    <name type="scientific">Oldenlandia corymbosa var. corymbosa</name>
    <dbReference type="NCBI Taxonomy" id="529605"/>
    <lineage>
        <taxon>Eukaryota</taxon>
        <taxon>Viridiplantae</taxon>
        <taxon>Streptophyta</taxon>
        <taxon>Embryophyta</taxon>
        <taxon>Tracheophyta</taxon>
        <taxon>Spermatophyta</taxon>
        <taxon>Magnoliopsida</taxon>
        <taxon>eudicotyledons</taxon>
        <taxon>Gunneridae</taxon>
        <taxon>Pentapetalae</taxon>
        <taxon>asterids</taxon>
        <taxon>lamiids</taxon>
        <taxon>Gentianales</taxon>
        <taxon>Rubiaceae</taxon>
        <taxon>Rubioideae</taxon>
        <taxon>Spermacoceae</taxon>
        <taxon>Hedyotis-Oldenlandia complex</taxon>
        <taxon>Oldenlandia</taxon>
    </lineage>
</organism>
<sequence length="247" mass="27399">MLLQQLLRPPPALVSIFLLKPKTLHIPPLQTTSLFTSSLPLSSRRLPAALFSSEALLELPKQPIEGEDGQSEAERKEIVSATRARVLGTNNVEESNRNVPNLSLKEKKELASYAHSLGKKLKSQQVGKSGVTDTVIMAVGETLEANELVKLKIHNNCPEEMDDVVKQLEEGTGSVVVARIGGTVILYRPSVTKMKQEEKKKQALLLLRKKKATFKPFQSRSAPKRQSQDQPTRQPSRGRRGSSRYSE</sequence>
<dbReference type="EMBL" id="OX459121">
    <property type="protein sequence ID" value="CAI9103730.1"/>
    <property type="molecule type" value="Genomic_DNA"/>
</dbReference>